<evidence type="ECO:0000313" key="1">
    <source>
        <dbReference type="EMBL" id="CAD7411298.1"/>
    </source>
</evidence>
<gene>
    <name evidence="1" type="ORF">TPSB3V08_LOCUS7803</name>
</gene>
<name>A0A7R9H765_TIMPO</name>
<sequence length="370" mass="42774">MSRISPSAPGIIYFLPPLHSPSQRAGGVAQRIRTLDKGKVPKNRFSKKYLSSHYAHTIHEAQGKHPQGGCKMMTPVVNHKFYPGRRYYCSTIQLAMKERQSCRWYTGIRMLTSRHQKTRSDESDALVHVTTCKDFKTTLRQQKYETQNTSQDQLIIVKLLPLLLESSHRAESTGSIAAFAYPVQKIWSVVNEYSELVKVILEEVHQHNQVERMRSNTVLPRTKFTRPWITLALLQLRMFVLETRRRREDDRKYHVRQVMKNHVVSELIVPSANFESDVKQQHVPIEESRDALIGPKRLCKRANHNVQRSTIQTSSVRDLSTYQFETANSPFPVYVTWARAKLTATNPIPGVRDWMGVLSRQPTHQSQFNS</sequence>
<proteinExistence type="predicted"/>
<reference evidence="1" key="1">
    <citation type="submission" date="2020-11" db="EMBL/GenBank/DDBJ databases">
        <authorList>
            <person name="Tran Van P."/>
        </authorList>
    </citation>
    <scope>NUCLEOTIDE SEQUENCE</scope>
</reference>
<accession>A0A7R9H765</accession>
<dbReference type="EMBL" id="OD005274">
    <property type="protein sequence ID" value="CAD7411298.1"/>
    <property type="molecule type" value="Genomic_DNA"/>
</dbReference>
<protein>
    <submittedName>
        <fullName evidence="1">Uncharacterized protein</fullName>
    </submittedName>
</protein>
<organism evidence="1">
    <name type="scientific">Timema poppense</name>
    <name type="common">Walking stick</name>
    <dbReference type="NCBI Taxonomy" id="170557"/>
    <lineage>
        <taxon>Eukaryota</taxon>
        <taxon>Metazoa</taxon>
        <taxon>Ecdysozoa</taxon>
        <taxon>Arthropoda</taxon>
        <taxon>Hexapoda</taxon>
        <taxon>Insecta</taxon>
        <taxon>Pterygota</taxon>
        <taxon>Neoptera</taxon>
        <taxon>Polyneoptera</taxon>
        <taxon>Phasmatodea</taxon>
        <taxon>Timematodea</taxon>
        <taxon>Timematoidea</taxon>
        <taxon>Timematidae</taxon>
        <taxon>Timema</taxon>
    </lineage>
</organism>
<dbReference type="AlphaFoldDB" id="A0A7R9H765"/>